<proteinExistence type="predicted"/>
<dbReference type="SFLD" id="SFLDG00358">
    <property type="entry name" value="Main_(cytGST)"/>
    <property type="match status" value="1"/>
</dbReference>
<dbReference type="Gene3D" id="3.40.30.10">
    <property type="entry name" value="Glutaredoxin"/>
    <property type="match status" value="1"/>
</dbReference>
<dbReference type="SUPFAM" id="SSF52833">
    <property type="entry name" value="Thioredoxin-like"/>
    <property type="match status" value="1"/>
</dbReference>
<feature type="domain" description="GST N-terminal" evidence="2">
    <location>
        <begin position="27"/>
        <end position="105"/>
    </location>
</feature>
<dbReference type="InterPro" id="IPR040079">
    <property type="entry name" value="Glutathione_S-Trfase"/>
</dbReference>
<dbReference type="AlphaFoldDB" id="A0AA40CYD6"/>
<dbReference type="PANTHER" id="PTHR43968:SF13">
    <property type="entry name" value="GLUTATHIONE TRANSFERASE OMEGA-1"/>
    <property type="match status" value="1"/>
</dbReference>
<name>A0AA40CYD6_9PEZI</name>
<keyword evidence="5" id="KW-1185">Reference proteome</keyword>
<sequence>MAPPDADIYPEATGQAIDTVKAHQSPAPLKLYAGWFCPFVQRVWLVLEEKRIPYQYIEVNPYHKPESLLKLNPRGLVPTLEYDGKPLYESTVVVDFLEEAYPDHGSVPLYPKDPYEKARQRIWIDYVTSRIIPAYHRFLQFQIEEGGREGFEKVKSEFLGHLREWIKEADPEGPFFAGKEPGAIDFSFAPWVIRTWVFDEFKGGSGIPKEGEKGDDEVWKRWRKFAEAIENRKSIKETTSEPEYYKPLYKRYADNIAQSELAKSIRAGRGVV</sequence>
<evidence type="ECO:0000313" key="5">
    <source>
        <dbReference type="Proteomes" id="UP001175001"/>
    </source>
</evidence>
<gene>
    <name evidence="4" type="primary">GSTO1_0</name>
    <name evidence="4" type="ORF">DIS24_g5773</name>
</gene>
<comment type="caution">
    <text evidence="4">The sequence shown here is derived from an EMBL/GenBank/DDBJ whole genome shotgun (WGS) entry which is preliminary data.</text>
</comment>
<dbReference type="InterPro" id="IPR036249">
    <property type="entry name" value="Thioredoxin-like_sf"/>
</dbReference>
<dbReference type="PANTHER" id="PTHR43968">
    <property type="match status" value="1"/>
</dbReference>
<dbReference type="GO" id="GO:0004364">
    <property type="term" value="F:glutathione transferase activity"/>
    <property type="evidence" value="ECO:0007669"/>
    <property type="project" value="InterPro"/>
</dbReference>
<evidence type="ECO:0000313" key="4">
    <source>
        <dbReference type="EMBL" id="KAK0653704.1"/>
    </source>
</evidence>
<evidence type="ECO:0000256" key="1">
    <source>
        <dbReference type="ARBA" id="ARBA00023002"/>
    </source>
</evidence>
<reference evidence="4" key="1">
    <citation type="submission" date="2023-06" db="EMBL/GenBank/DDBJ databases">
        <title>Multi-omics analyses reveal the molecular pathogenesis toolkit of Lasiodiplodia hormozganensis, a cross-kingdom pathogen.</title>
        <authorList>
            <person name="Felix C."/>
            <person name="Meneses R."/>
            <person name="Goncalves M.F.M."/>
            <person name="Tilleman L."/>
            <person name="Duarte A.S."/>
            <person name="Jorrin-Novo J.V."/>
            <person name="Van De Peer Y."/>
            <person name="Deforce D."/>
            <person name="Van Nieuwerburgh F."/>
            <person name="Esteves A.C."/>
            <person name="Alves A."/>
        </authorList>
    </citation>
    <scope>NUCLEOTIDE SEQUENCE</scope>
    <source>
        <strain evidence="4">CBS 339.90</strain>
    </source>
</reference>
<dbReference type="Gene3D" id="1.20.1050.10">
    <property type="match status" value="1"/>
</dbReference>
<feature type="domain" description="GST C-terminal" evidence="3">
    <location>
        <begin position="113"/>
        <end position="248"/>
    </location>
</feature>
<organism evidence="4 5">
    <name type="scientific">Lasiodiplodia hormozganensis</name>
    <dbReference type="NCBI Taxonomy" id="869390"/>
    <lineage>
        <taxon>Eukaryota</taxon>
        <taxon>Fungi</taxon>
        <taxon>Dikarya</taxon>
        <taxon>Ascomycota</taxon>
        <taxon>Pezizomycotina</taxon>
        <taxon>Dothideomycetes</taxon>
        <taxon>Dothideomycetes incertae sedis</taxon>
        <taxon>Botryosphaeriales</taxon>
        <taxon>Botryosphaeriaceae</taxon>
        <taxon>Lasiodiplodia</taxon>
    </lineage>
</organism>
<dbReference type="GO" id="GO:0005737">
    <property type="term" value="C:cytoplasm"/>
    <property type="evidence" value="ECO:0007669"/>
    <property type="project" value="InterPro"/>
</dbReference>
<dbReference type="Proteomes" id="UP001175001">
    <property type="component" value="Unassembled WGS sequence"/>
</dbReference>
<evidence type="ECO:0000259" key="2">
    <source>
        <dbReference type="PROSITE" id="PS50404"/>
    </source>
</evidence>
<dbReference type="InterPro" id="IPR004045">
    <property type="entry name" value="Glutathione_S-Trfase_N"/>
</dbReference>
<dbReference type="SUPFAM" id="SSF47616">
    <property type="entry name" value="GST C-terminal domain-like"/>
    <property type="match status" value="1"/>
</dbReference>
<dbReference type="CDD" id="cd00570">
    <property type="entry name" value="GST_N_family"/>
    <property type="match status" value="1"/>
</dbReference>
<accession>A0AA40CYD6</accession>
<dbReference type="InterPro" id="IPR050983">
    <property type="entry name" value="GST_Omega/HSP26"/>
</dbReference>
<dbReference type="InterPro" id="IPR036282">
    <property type="entry name" value="Glutathione-S-Trfase_C_sf"/>
</dbReference>
<dbReference type="GO" id="GO:0045174">
    <property type="term" value="F:glutathione dehydrogenase (ascorbate) activity"/>
    <property type="evidence" value="ECO:0007669"/>
    <property type="project" value="UniProtKB-ARBA"/>
</dbReference>
<dbReference type="PRINTS" id="PR01625">
    <property type="entry name" value="GSTRNSFRASEO"/>
</dbReference>
<evidence type="ECO:0000259" key="3">
    <source>
        <dbReference type="PROSITE" id="PS50405"/>
    </source>
</evidence>
<dbReference type="InterPro" id="IPR005442">
    <property type="entry name" value="GST_omega"/>
</dbReference>
<protein>
    <submittedName>
        <fullName evidence="4">Glutathione S-transferase omega-1</fullName>
    </submittedName>
</protein>
<dbReference type="SFLD" id="SFLDS00019">
    <property type="entry name" value="Glutathione_Transferase_(cytos"/>
    <property type="match status" value="1"/>
</dbReference>
<dbReference type="Pfam" id="PF13409">
    <property type="entry name" value="GST_N_2"/>
    <property type="match status" value="1"/>
</dbReference>
<dbReference type="InterPro" id="IPR010987">
    <property type="entry name" value="Glutathione-S-Trfase_C-like"/>
</dbReference>
<dbReference type="EMBL" id="JAUJDW010000025">
    <property type="protein sequence ID" value="KAK0653704.1"/>
    <property type="molecule type" value="Genomic_DNA"/>
</dbReference>
<dbReference type="PROSITE" id="PS50405">
    <property type="entry name" value="GST_CTER"/>
    <property type="match status" value="1"/>
</dbReference>
<dbReference type="PROSITE" id="PS50404">
    <property type="entry name" value="GST_NTER"/>
    <property type="match status" value="1"/>
</dbReference>
<keyword evidence="1" id="KW-0560">Oxidoreductase</keyword>